<reference evidence="1 2" key="1">
    <citation type="submission" date="2019-10" db="EMBL/GenBank/DDBJ databases">
        <authorList>
            <person name="Karimi E."/>
        </authorList>
    </citation>
    <scope>NUCLEOTIDE SEQUENCE [LARGE SCALE GENOMIC DNA]</scope>
    <source>
        <strain evidence="1">Pantoea sp. 111</strain>
    </source>
</reference>
<dbReference type="AlphaFoldDB" id="A0AAX3J9N1"/>
<dbReference type="RefSeq" id="WP_227754135.1">
    <property type="nucleotide sequence ID" value="NZ_JAOCKV010000041.1"/>
</dbReference>
<dbReference type="PANTHER" id="PTHR30595:SF6">
    <property type="entry name" value="SCHLAFEN ALBA-2 DOMAIN-CONTAINING PROTEIN"/>
    <property type="match status" value="1"/>
</dbReference>
<dbReference type="InterPro" id="IPR038475">
    <property type="entry name" value="RecG_C_sf"/>
</dbReference>
<dbReference type="Gene3D" id="3.30.565.60">
    <property type="match status" value="1"/>
</dbReference>
<evidence type="ECO:0000313" key="1">
    <source>
        <dbReference type="EMBL" id="VXC28870.1"/>
    </source>
</evidence>
<dbReference type="EMBL" id="CABWMH010000023">
    <property type="protein sequence ID" value="VXC28870.1"/>
    <property type="molecule type" value="Genomic_DNA"/>
</dbReference>
<protein>
    <submittedName>
        <fullName evidence="1">Transcriptional regulator</fullName>
    </submittedName>
</protein>
<comment type="caution">
    <text evidence="1">The sequence shown here is derived from an EMBL/GenBank/DDBJ whole genome shotgun (WGS) entry which is preliminary data.</text>
</comment>
<dbReference type="PANTHER" id="PTHR30595">
    <property type="entry name" value="GLPR-RELATED TRANSCRIPTIONAL REPRESSOR"/>
    <property type="match status" value="1"/>
</dbReference>
<proteinExistence type="predicted"/>
<sequence length="224" mass="25322">MLGLSFLTHAGENVCCTIAGLVLFGKHPRQYLRQSGIRVFAFASEDKEYQPLLDDILDGPMVGRFDTEEAGKALIDGGLIERLMSTIMPFITSEASLPDTHLRRETTWYYPLEAIRETVVNALAHRDWTRFVEIEIGLYSNRFEVISPEALNNSMSVEKMVAGQRSPRNTIIMEVLRDYGYVDFRGMGVRTKIIPLTQAMSGQLPEFTATDDYLKTILYRSPSS</sequence>
<name>A0AAX3J9N1_9GAMM</name>
<dbReference type="Pfam" id="PF13749">
    <property type="entry name" value="HATPase_c_4"/>
    <property type="match status" value="1"/>
</dbReference>
<organism evidence="1 2">
    <name type="scientific">Pantoea brenneri</name>
    <dbReference type="NCBI Taxonomy" id="472694"/>
    <lineage>
        <taxon>Bacteria</taxon>
        <taxon>Pseudomonadati</taxon>
        <taxon>Pseudomonadota</taxon>
        <taxon>Gammaproteobacteria</taxon>
        <taxon>Enterobacterales</taxon>
        <taxon>Erwiniaceae</taxon>
        <taxon>Pantoea</taxon>
    </lineage>
</organism>
<dbReference type="Proteomes" id="UP000433737">
    <property type="component" value="Unassembled WGS sequence"/>
</dbReference>
<evidence type="ECO:0000313" key="2">
    <source>
        <dbReference type="Proteomes" id="UP000433737"/>
    </source>
</evidence>
<gene>
    <name evidence="1" type="ORF">PANT111_30134</name>
</gene>
<accession>A0AAX3J9N1</accession>